<reference evidence="1" key="1">
    <citation type="submission" date="2022-05" db="EMBL/GenBank/DDBJ databases">
        <title>The Musa troglodytarum L. genome provides insights into the mechanism of non-climacteric behaviour and enrichment of carotenoids.</title>
        <authorList>
            <person name="Wang J."/>
        </authorList>
    </citation>
    <scope>NUCLEOTIDE SEQUENCE</scope>
    <source>
        <tissue evidence="1">Leaf</tissue>
    </source>
</reference>
<dbReference type="EMBL" id="CP097509">
    <property type="protein sequence ID" value="URE21037.1"/>
    <property type="molecule type" value="Genomic_DNA"/>
</dbReference>
<accession>A0A9E7KJJ5</accession>
<protein>
    <submittedName>
        <fullName evidence="1">Uncharacterized protein</fullName>
    </submittedName>
</protein>
<keyword evidence="2" id="KW-1185">Reference proteome</keyword>
<evidence type="ECO:0000313" key="2">
    <source>
        <dbReference type="Proteomes" id="UP001055439"/>
    </source>
</evidence>
<dbReference type="Proteomes" id="UP001055439">
    <property type="component" value="Chromosome 7"/>
</dbReference>
<gene>
    <name evidence="1" type="ORF">MUK42_11078</name>
</gene>
<evidence type="ECO:0000313" key="1">
    <source>
        <dbReference type="EMBL" id="URE21037.1"/>
    </source>
</evidence>
<dbReference type="AlphaFoldDB" id="A0A9E7KJJ5"/>
<name>A0A9E7KJJ5_9LILI</name>
<proteinExistence type="predicted"/>
<sequence length="127" mass="13470">YCKNPPITHLTTNARRTRALNTATLSPAATLFLPSDDHGVSSASGCLPLHRRTAEATAVSSSGEFLASAFSSVNSDFCVFLSIGETASPPPGISLFLLLFLLRLRSPPFPNLSSLPLPLPPCRLASY</sequence>
<organism evidence="1 2">
    <name type="scientific">Musa troglodytarum</name>
    <name type="common">fe'i banana</name>
    <dbReference type="NCBI Taxonomy" id="320322"/>
    <lineage>
        <taxon>Eukaryota</taxon>
        <taxon>Viridiplantae</taxon>
        <taxon>Streptophyta</taxon>
        <taxon>Embryophyta</taxon>
        <taxon>Tracheophyta</taxon>
        <taxon>Spermatophyta</taxon>
        <taxon>Magnoliopsida</taxon>
        <taxon>Liliopsida</taxon>
        <taxon>Zingiberales</taxon>
        <taxon>Musaceae</taxon>
        <taxon>Musa</taxon>
    </lineage>
</organism>
<feature type="non-terminal residue" evidence="1">
    <location>
        <position position="1"/>
    </location>
</feature>